<dbReference type="AlphaFoldDB" id="A0AAV9RF85"/>
<reference evidence="1 2" key="1">
    <citation type="submission" date="2021-06" db="EMBL/GenBank/DDBJ databases">
        <authorList>
            <person name="Palmer J.M."/>
        </authorList>
    </citation>
    <scope>NUCLEOTIDE SEQUENCE [LARGE SCALE GENOMIC DNA]</scope>
    <source>
        <strain evidence="1 2">MEX-2019</strain>
        <tissue evidence="1">Muscle</tissue>
    </source>
</reference>
<dbReference type="Proteomes" id="UP001311232">
    <property type="component" value="Unassembled WGS sequence"/>
</dbReference>
<evidence type="ECO:0000313" key="1">
    <source>
        <dbReference type="EMBL" id="KAK5607549.1"/>
    </source>
</evidence>
<sequence>MYSLNKTVTCLSELMYSSQELLRLASRSQSVCFHVKWTIPTCRLKDEAQSRTSLVLLAHRTSDQHAALCFSGSMLGRGGDVMLFTFSRFDGGVHSICVGGVVFLGHSRFPPLLLFQLL</sequence>
<proteinExistence type="predicted"/>
<comment type="caution">
    <text evidence="1">The sequence shown here is derived from an EMBL/GenBank/DDBJ whole genome shotgun (WGS) entry which is preliminary data.</text>
</comment>
<evidence type="ECO:0000313" key="2">
    <source>
        <dbReference type="Proteomes" id="UP001311232"/>
    </source>
</evidence>
<gene>
    <name evidence="1" type="ORF">CRENBAI_016828</name>
</gene>
<organism evidence="1 2">
    <name type="scientific">Crenichthys baileyi</name>
    <name type="common">White River springfish</name>
    <dbReference type="NCBI Taxonomy" id="28760"/>
    <lineage>
        <taxon>Eukaryota</taxon>
        <taxon>Metazoa</taxon>
        <taxon>Chordata</taxon>
        <taxon>Craniata</taxon>
        <taxon>Vertebrata</taxon>
        <taxon>Euteleostomi</taxon>
        <taxon>Actinopterygii</taxon>
        <taxon>Neopterygii</taxon>
        <taxon>Teleostei</taxon>
        <taxon>Neoteleostei</taxon>
        <taxon>Acanthomorphata</taxon>
        <taxon>Ovalentaria</taxon>
        <taxon>Atherinomorphae</taxon>
        <taxon>Cyprinodontiformes</taxon>
        <taxon>Goodeidae</taxon>
        <taxon>Crenichthys</taxon>
    </lineage>
</organism>
<dbReference type="EMBL" id="JAHHUM010002021">
    <property type="protein sequence ID" value="KAK5607549.1"/>
    <property type="molecule type" value="Genomic_DNA"/>
</dbReference>
<accession>A0AAV9RF85</accession>
<keyword evidence="2" id="KW-1185">Reference proteome</keyword>
<protein>
    <submittedName>
        <fullName evidence="1">Uncharacterized protein</fullName>
    </submittedName>
</protein>
<name>A0AAV9RF85_9TELE</name>